<feature type="compositionally biased region" description="Pro residues" evidence="1">
    <location>
        <begin position="84"/>
        <end position="96"/>
    </location>
</feature>
<dbReference type="EMBL" id="VSRR010002534">
    <property type="protein sequence ID" value="MPC31954.1"/>
    <property type="molecule type" value="Genomic_DNA"/>
</dbReference>
<feature type="region of interest" description="Disordered" evidence="1">
    <location>
        <begin position="28"/>
        <end position="60"/>
    </location>
</feature>
<dbReference type="Proteomes" id="UP000324222">
    <property type="component" value="Unassembled WGS sequence"/>
</dbReference>
<comment type="caution">
    <text evidence="2">The sequence shown here is derived from an EMBL/GenBank/DDBJ whole genome shotgun (WGS) entry which is preliminary data.</text>
</comment>
<reference evidence="2 3" key="1">
    <citation type="submission" date="2019-05" db="EMBL/GenBank/DDBJ databases">
        <title>Another draft genome of Portunus trituberculatus and its Hox gene families provides insights of decapod evolution.</title>
        <authorList>
            <person name="Jeong J.-H."/>
            <person name="Song I."/>
            <person name="Kim S."/>
            <person name="Choi T."/>
            <person name="Kim D."/>
            <person name="Ryu S."/>
            <person name="Kim W."/>
        </authorList>
    </citation>
    <scope>NUCLEOTIDE SEQUENCE [LARGE SCALE GENOMIC DNA]</scope>
    <source>
        <tissue evidence="2">Muscle</tissue>
    </source>
</reference>
<evidence type="ECO:0000256" key="1">
    <source>
        <dbReference type="SAM" id="MobiDB-lite"/>
    </source>
</evidence>
<keyword evidence="3" id="KW-1185">Reference proteome</keyword>
<organism evidence="2 3">
    <name type="scientific">Portunus trituberculatus</name>
    <name type="common">Swimming crab</name>
    <name type="synonym">Neptunus trituberculatus</name>
    <dbReference type="NCBI Taxonomy" id="210409"/>
    <lineage>
        <taxon>Eukaryota</taxon>
        <taxon>Metazoa</taxon>
        <taxon>Ecdysozoa</taxon>
        <taxon>Arthropoda</taxon>
        <taxon>Crustacea</taxon>
        <taxon>Multicrustacea</taxon>
        <taxon>Malacostraca</taxon>
        <taxon>Eumalacostraca</taxon>
        <taxon>Eucarida</taxon>
        <taxon>Decapoda</taxon>
        <taxon>Pleocyemata</taxon>
        <taxon>Brachyura</taxon>
        <taxon>Eubrachyura</taxon>
        <taxon>Portunoidea</taxon>
        <taxon>Portunidae</taxon>
        <taxon>Portuninae</taxon>
        <taxon>Portunus</taxon>
    </lineage>
</organism>
<evidence type="ECO:0000313" key="2">
    <source>
        <dbReference type="EMBL" id="MPC31954.1"/>
    </source>
</evidence>
<proteinExistence type="predicted"/>
<evidence type="ECO:0000313" key="3">
    <source>
        <dbReference type="Proteomes" id="UP000324222"/>
    </source>
</evidence>
<dbReference type="AlphaFoldDB" id="A0A5B7EHD4"/>
<gene>
    <name evidence="2" type="ORF">E2C01_025254</name>
</gene>
<sequence length="96" mass="10069">MMALSAHSLSINGAISSANISPEALPVQLSNSATPSPACPNPLPVTRESRATPSPDPVSVAFPVQQVSPLIQYRSRFSNSATPSPVPVPFPEDPRH</sequence>
<accession>A0A5B7EHD4</accession>
<name>A0A5B7EHD4_PORTR</name>
<protein>
    <submittedName>
        <fullName evidence="2">Uncharacterized protein</fullName>
    </submittedName>
</protein>
<feature type="region of interest" description="Disordered" evidence="1">
    <location>
        <begin position="75"/>
        <end position="96"/>
    </location>
</feature>